<feature type="domain" description="MmgE/PrpD N-terminal" evidence="2">
    <location>
        <begin position="5"/>
        <end position="246"/>
    </location>
</feature>
<name>A0ABT9A0M4_9SPHN</name>
<evidence type="ECO:0000313" key="4">
    <source>
        <dbReference type="EMBL" id="MDO7843383.1"/>
    </source>
</evidence>
<dbReference type="Pfam" id="PF19305">
    <property type="entry name" value="MmgE_PrpD_C"/>
    <property type="match status" value="1"/>
</dbReference>
<comment type="caution">
    <text evidence="4">The sequence shown here is derived from an EMBL/GenBank/DDBJ whole genome shotgun (WGS) entry which is preliminary data.</text>
</comment>
<dbReference type="EMBL" id="JAUQSZ010000009">
    <property type="protein sequence ID" value="MDO7843383.1"/>
    <property type="molecule type" value="Genomic_DNA"/>
</dbReference>
<dbReference type="PANTHER" id="PTHR16943">
    <property type="entry name" value="2-METHYLCITRATE DEHYDRATASE-RELATED"/>
    <property type="match status" value="1"/>
</dbReference>
<dbReference type="PANTHER" id="PTHR16943:SF8">
    <property type="entry name" value="2-METHYLCITRATE DEHYDRATASE"/>
    <property type="match status" value="1"/>
</dbReference>
<reference evidence="4" key="1">
    <citation type="submission" date="2023-07" db="EMBL/GenBank/DDBJ databases">
        <authorList>
            <person name="Kim M.K."/>
        </authorList>
    </citation>
    <scope>NUCLEOTIDE SEQUENCE</scope>
    <source>
        <strain evidence="4">CA1-15</strain>
    </source>
</reference>
<proteinExistence type="inferred from homology"/>
<dbReference type="SUPFAM" id="SSF103378">
    <property type="entry name" value="2-methylcitrate dehydratase PrpD"/>
    <property type="match status" value="1"/>
</dbReference>
<dbReference type="Gene3D" id="3.30.1330.120">
    <property type="entry name" value="2-methylcitrate dehydratase PrpD"/>
    <property type="match status" value="1"/>
</dbReference>
<dbReference type="InterPro" id="IPR005656">
    <property type="entry name" value="MmgE_PrpD"/>
</dbReference>
<dbReference type="Gene3D" id="1.10.4100.10">
    <property type="entry name" value="2-methylcitrate dehydratase PrpD"/>
    <property type="match status" value="1"/>
</dbReference>
<dbReference type="RefSeq" id="WP_304561837.1">
    <property type="nucleotide sequence ID" value="NZ_JAUQSZ010000009.1"/>
</dbReference>
<accession>A0ABT9A0M4</accession>
<dbReference type="InterPro" id="IPR045337">
    <property type="entry name" value="MmgE_PrpD_C"/>
</dbReference>
<organism evidence="4 5">
    <name type="scientific">Sphingomonas immobilis</name>
    <dbReference type="NCBI Taxonomy" id="3063997"/>
    <lineage>
        <taxon>Bacteria</taxon>
        <taxon>Pseudomonadati</taxon>
        <taxon>Pseudomonadota</taxon>
        <taxon>Alphaproteobacteria</taxon>
        <taxon>Sphingomonadales</taxon>
        <taxon>Sphingomonadaceae</taxon>
        <taxon>Sphingomonas</taxon>
    </lineage>
</organism>
<dbReference type="InterPro" id="IPR042188">
    <property type="entry name" value="MmgE/PrpD_sf_2"/>
</dbReference>
<dbReference type="InterPro" id="IPR036148">
    <property type="entry name" value="MmgE/PrpD_sf"/>
</dbReference>
<dbReference type="Pfam" id="PF03972">
    <property type="entry name" value="MmgE_PrpD_N"/>
    <property type="match status" value="1"/>
</dbReference>
<dbReference type="InterPro" id="IPR042183">
    <property type="entry name" value="MmgE/PrpD_sf_1"/>
</dbReference>
<dbReference type="InterPro" id="IPR045336">
    <property type="entry name" value="MmgE_PrpD_N"/>
</dbReference>
<evidence type="ECO:0000259" key="3">
    <source>
        <dbReference type="Pfam" id="PF19305"/>
    </source>
</evidence>
<evidence type="ECO:0000259" key="2">
    <source>
        <dbReference type="Pfam" id="PF03972"/>
    </source>
</evidence>
<evidence type="ECO:0000313" key="5">
    <source>
        <dbReference type="Proteomes" id="UP001176468"/>
    </source>
</evidence>
<sequence length="452" mass="47865">MTVAQRLAAFIVSQRNAGLPAEVIHEAKRLFLNQLKASVGATTHPAIGILADWATADTQGRGGAHILWSGVETTPQQAAIVNGALYEVLDFHDTFIPCFMHAVSGVLPAVAAVAEQRGASGADLLNALAIGLEVELAVATILMPSAYYRGAVPAGLTGGVGAAAACCALLRIDAERTTHALGAAMCTAFGLYASVGSMTLSYITGATARSGVAAFELAERGFTAPATAFEGDRGMFQAHCDEDRAKIETVLATLGREWRIFGQTYKVVPTETITHGPVECALAILPRAAGRIVDRMTFRVNPLVQSIADERRARFGAPSSESEACFDLRHCVAAAWLRGHFTTAETAPACYTDPAVLALRDRIDLIADDSRKTFEGCSLEVTFTDGSYEAHNVDFFLGTPGARVPDQMLVDLLAQYGRGVIPDGRAEEIAAAIWTLDEAPSLAPLFALLRTT</sequence>
<protein>
    <submittedName>
        <fullName evidence="4">MmgE/PrpD family protein</fullName>
    </submittedName>
</protein>
<gene>
    <name evidence="4" type="ORF">Q5H94_13690</name>
</gene>
<evidence type="ECO:0000256" key="1">
    <source>
        <dbReference type="ARBA" id="ARBA00006174"/>
    </source>
</evidence>
<comment type="similarity">
    <text evidence="1">Belongs to the PrpD family.</text>
</comment>
<feature type="domain" description="MmgE/PrpD C-terminal" evidence="3">
    <location>
        <begin position="269"/>
        <end position="436"/>
    </location>
</feature>
<dbReference type="Proteomes" id="UP001176468">
    <property type="component" value="Unassembled WGS sequence"/>
</dbReference>
<keyword evidence="5" id="KW-1185">Reference proteome</keyword>